<evidence type="ECO:0000313" key="5">
    <source>
        <dbReference type="EMBL" id="RDW80452.1"/>
    </source>
</evidence>
<dbReference type="Proteomes" id="UP000256328">
    <property type="component" value="Unassembled WGS sequence"/>
</dbReference>
<dbReference type="InterPro" id="IPR006630">
    <property type="entry name" value="La_HTH"/>
</dbReference>
<dbReference type="InterPro" id="IPR018606">
    <property type="entry name" value="Arb1"/>
</dbReference>
<feature type="region of interest" description="Disordered" evidence="3">
    <location>
        <begin position="231"/>
        <end position="271"/>
    </location>
</feature>
<dbReference type="AlphaFoldDB" id="A0A3D8S2C5"/>
<keyword evidence="1 2" id="KW-0694">RNA-binding</keyword>
<dbReference type="InterPro" id="IPR036390">
    <property type="entry name" value="WH_DNA-bd_sf"/>
</dbReference>
<dbReference type="GO" id="GO:0003729">
    <property type="term" value="F:mRNA binding"/>
    <property type="evidence" value="ECO:0007669"/>
    <property type="project" value="TreeGrafter"/>
</dbReference>
<dbReference type="GO" id="GO:0033167">
    <property type="term" value="C:ARC complex"/>
    <property type="evidence" value="ECO:0007669"/>
    <property type="project" value="InterPro"/>
</dbReference>
<evidence type="ECO:0000259" key="4">
    <source>
        <dbReference type="PROSITE" id="PS50961"/>
    </source>
</evidence>
<evidence type="ECO:0000256" key="3">
    <source>
        <dbReference type="SAM" id="MobiDB-lite"/>
    </source>
</evidence>
<evidence type="ECO:0000256" key="1">
    <source>
        <dbReference type="ARBA" id="ARBA00022884"/>
    </source>
</evidence>
<organism evidence="5 6">
    <name type="scientific">Coleophoma crateriformis</name>
    <dbReference type="NCBI Taxonomy" id="565419"/>
    <lineage>
        <taxon>Eukaryota</taxon>
        <taxon>Fungi</taxon>
        <taxon>Dikarya</taxon>
        <taxon>Ascomycota</taxon>
        <taxon>Pezizomycotina</taxon>
        <taxon>Leotiomycetes</taxon>
        <taxon>Helotiales</taxon>
        <taxon>Dermateaceae</taxon>
        <taxon>Coleophoma</taxon>
    </lineage>
</organism>
<dbReference type="InterPro" id="IPR036388">
    <property type="entry name" value="WH-like_DNA-bd_sf"/>
</dbReference>
<dbReference type="PROSITE" id="PS50961">
    <property type="entry name" value="HTH_LA"/>
    <property type="match status" value="1"/>
</dbReference>
<dbReference type="Gene3D" id="1.10.10.10">
    <property type="entry name" value="Winged helix-like DNA-binding domain superfamily/Winged helix DNA-binding domain"/>
    <property type="match status" value="1"/>
</dbReference>
<dbReference type="InterPro" id="IPR045180">
    <property type="entry name" value="La_dom_prot"/>
</dbReference>
<gene>
    <name evidence="5" type="ORF">BP5796_05150</name>
</gene>
<comment type="caution">
    <text evidence="5">The sequence shown here is derived from an EMBL/GenBank/DDBJ whole genome shotgun (WGS) entry which is preliminary data.</text>
</comment>
<keyword evidence="6" id="KW-1185">Reference proteome</keyword>
<proteinExistence type="predicted"/>
<feature type="region of interest" description="Disordered" evidence="3">
    <location>
        <begin position="676"/>
        <end position="708"/>
    </location>
</feature>
<feature type="compositionally biased region" description="Basic residues" evidence="3">
    <location>
        <begin position="253"/>
        <end position="262"/>
    </location>
</feature>
<feature type="region of interest" description="Disordered" evidence="3">
    <location>
        <begin position="43"/>
        <end position="86"/>
    </location>
</feature>
<dbReference type="GO" id="GO:0031047">
    <property type="term" value="P:regulatory ncRNA-mediated gene silencing"/>
    <property type="evidence" value="ECO:0007669"/>
    <property type="project" value="InterPro"/>
</dbReference>
<feature type="domain" description="HTH La-type RNA-binding" evidence="4">
    <location>
        <begin position="128"/>
        <end position="217"/>
    </location>
</feature>
<protein>
    <recommendedName>
        <fullName evidence="4">HTH La-type RNA-binding domain-containing protein</fullName>
    </recommendedName>
</protein>
<dbReference type="SMART" id="SM00715">
    <property type="entry name" value="LA"/>
    <property type="match status" value="1"/>
</dbReference>
<dbReference type="Pfam" id="PF09692">
    <property type="entry name" value="Arb1"/>
    <property type="match status" value="1"/>
</dbReference>
<dbReference type="Pfam" id="PF05383">
    <property type="entry name" value="La"/>
    <property type="match status" value="1"/>
</dbReference>
<evidence type="ECO:0000256" key="2">
    <source>
        <dbReference type="PROSITE-ProRule" id="PRU00332"/>
    </source>
</evidence>
<dbReference type="EMBL" id="PDLN01000007">
    <property type="protein sequence ID" value="RDW80452.1"/>
    <property type="molecule type" value="Genomic_DNA"/>
</dbReference>
<feature type="compositionally biased region" description="Acidic residues" evidence="3">
    <location>
        <begin position="688"/>
        <end position="708"/>
    </location>
</feature>
<name>A0A3D8S2C5_9HELO</name>
<dbReference type="PANTHER" id="PTHR22792">
    <property type="entry name" value="LUPUS LA PROTEIN-RELATED"/>
    <property type="match status" value="1"/>
</dbReference>
<dbReference type="PANTHER" id="PTHR22792:SF140">
    <property type="entry name" value="ACHILLES, ISOFORM A"/>
    <property type="match status" value="1"/>
</dbReference>
<evidence type="ECO:0000313" key="6">
    <source>
        <dbReference type="Proteomes" id="UP000256328"/>
    </source>
</evidence>
<reference evidence="5 6" key="1">
    <citation type="journal article" date="2018" name="IMA Fungus">
        <title>IMA Genome-F 9: Draft genome sequence of Annulohypoxylon stygium, Aspergillus mulundensis, Berkeleyomyces basicola (syn. Thielaviopsis basicola), Ceratocystis smalleyi, two Cercospora beticola strains, Coleophoma cylindrospora, Fusarium fracticaudum, Phialophora cf. hyalina, and Morchella septimelata.</title>
        <authorList>
            <person name="Wingfield B.D."/>
            <person name="Bills G.F."/>
            <person name="Dong Y."/>
            <person name="Huang W."/>
            <person name="Nel W.J."/>
            <person name="Swalarsk-Parry B.S."/>
            <person name="Vaghefi N."/>
            <person name="Wilken P.M."/>
            <person name="An Z."/>
            <person name="de Beer Z.W."/>
            <person name="De Vos L."/>
            <person name="Chen L."/>
            <person name="Duong T.A."/>
            <person name="Gao Y."/>
            <person name="Hammerbacher A."/>
            <person name="Kikkert J.R."/>
            <person name="Li Y."/>
            <person name="Li H."/>
            <person name="Li K."/>
            <person name="Li Q."/>
            <person name="Liu X."/>
            <person name="Ma X."/>
            <person name="Naidoo K."/>
            <person name="Pethybridge S.J."/>
            <person name="Sun J."/>
            <person name="Steenkamp E.T."/>
            <person name="van der Nest M.A."/>
            <person name="van Wyk S."/>
            <person name="Wingfield M.J."/>
            <person name="Xiong C."/>
            <person name="Yue Q."/>
            <person name="Zhang X."/>
        </authorList>
    </citation>
    <scope>NUCLEOTIDE SEQUENCE [LARGE SCALE GENOMIC DNA]</scope>
    <source>
        <strain evidence="5 6">BP5796</strain>
    </source>
</reference>
<dbReference type="SUPFAM" id="SSF46785">
    <property type="entry name" value="Winged helix' DNA-binding domain"/>
    <property type="match status" value="1"/>
</dbReference>
<accession>A0A3D8S2C5</accession>
<sequence length="708" mass="79759">MAPFAEHAEALSRAISEIDLNAIRSQGEGDSKDLRLAAAESLELNPHQDAPGVQLDGTSEVKNDEASTADLPKAPPPTPIESIPGHKSLQSNELLESLRQKKNVVTVHESLTAAAQSNPNSEKAIEDELSEPDLPSQIRRQVEFYFSDENLPSDKFLWEKTEGRNLPVKLAIIAGFGRMRKFQPYSTVVAALKESVFLDITGPTGEELVSRKKAFDPENVISHEGTYTDYTRYPNAYRPEQVKQSARPIGGGPKKKQSKRSKNSQTGAPKPKKLVVTGFEEFYADPPITPDEAIDELHDHYRPDRPFHERMQTCIQRYREKRKLDEKRANIFTKYLVLGGIEANNTKQFTGGLDQDTIENSTAEEIAAIRATDFIRSNTKSLKFYDPEDSKHWVVDFEGLIKGFLSCHFPRVVGYESKEDVKLPCTIIKNFLNYVLLHGVCPEYTEDIMAARRVCDMAEQELWAVRQVTNALPGDYNIAASTLYGGEYRGKYNDSETLPPWSTHGDEPPRVAELGMSDRRAIWVFKASLSFAGNQEQYLALLHDTLKAGEPVLKAYEVVAIDRTPLTHLDMYSGLKDQNGQTGTIKPVGHLRVVPWVGPGIEEEDLSDGDESKCPDQDSVIETFWIEDSILQHCFVGMKMIVRLRELGNGVRYFDRVHEVFCSFFTYLENEKLRDWKEPVPNPRSPPTEDDENNGQDPVEDNEFCDGM</sequence>
<dbReference type="OrthoDB" id="435402at2759"/>